<keyword evidence="11" id="KW-0808">Transferase</keyword>
<dbReference type="HAMAP" id="MF_01633">
    <property type="entry name" value="QueC"/>
    <property type="match status" value="1"/>
</dbReference>
<dbReference type="Pfam" id="PF06508">
    <property type="entry name" value="QueC"/>
    <property type="match status" value="1"/>
</dbReference>
<evidence type="ECO:0000256" key="3">
    <source>
        <dbReference type="ARBA" id="ARBA00022723"/>
    </source>
</evidence>
<keyword evidence="4" id="KW-0547">Nucleotide-binding</keyword>
<evidence type="ECO:0000256" key="2">
    <source>
        <dbReference type="ARBA" id="ARBA00022598"/>
    </source>
</evidence>
<dbReference type="SUPFAM" id="SSF56235">
    <property type="entry name" value="N-terminal nucleophile aminohydrolases (Ntn hydrolases)"/>
    <property type="match status" value="1"/>
</dbReference>
<protein>
    <recommendedName>
        <fullName evidence="8">7-cyano-7-deazaguanine synthase</fullName>
        <ecNumber evidence="8">6.3.4.20</ecNumber>
    </recommendedName>
</protein>
<dbReference type="InterPro" id="IPR017932">
    <property type="entry name" value="GATase_2_dom"/>
</dbReference>
<dbReference type="Gene3D" id="3.60.20.10">
    <property type="entry name" value="Glutamine Phosphoribosylpyrophosphate, subunit 1, domain 1"/>
    <property type="match status" value="1"/>
</dbReference>
<dbReference type="CDD" id="cd01995">
    <property type="entry name" value="QueC-like"/>
    <property type="match status" value="1"/>
</dbReference>
<keyword evidence="6" id="KW-0067">ATP-binding</keyword>
<evidence type="ECO:0000259" key="10">
    <source>
        <dbReference type="PROSITE" id="PS51278"/>
    </source>
</evidence>
<evidence type="ECO:0000256" key="8">
    <source>
        <dbReference type="ARBA" id="ARBA00039149"/>
    </source>
</evidence>
<dbReference type="EC" id="6.3.4.20" evidence="8"/>
<dbReference type="GO" id="GO:0046872">
    <property type="term" value="F:metal ion binding"/>
    <property type="evidence" value="ECO:0007669"/>
    <property type="project" value="UniProtKB-KW"/>
</dbReference>
<keyword evidence="3" id="KW-0479">Metal-binding</keyword>
<dbReference type="GO" id="GO:0008483">
    <property type="term" value="F:transaminase activity"/>
    <property type="evidence" value="ECO:0007669"/>
    <property type="project" value="UniProtKB-KW"/>
</dbReference>
<comment type="similarity">
    <text evidence="7">Belongs to the QueC family.</text>
</comment>
<dbReference type="GO" id="GO:0005524">
    <property type="term" value="F:ATP binding"/>
    <property type="evidence" value="ECO:0007669"/>
    <property type="project" value="UniProtKB-KW"/>
</dbReference>
<evidence type="ECO:0000256" key="4">
    <source>
        <dbReference type="ARBA" id="ARBA00022741"/>
    </source>
</evidence>
<dbReference type="PANTHER" id="PTHR42914:SF1">
    <property type="entry name" value="7-CYANO-7-DEAZAGUANINE SYNTHASE"/>
    <property type="match status" value="1"/>
</dbReference>
<evidence type="ECO:0000256" key="1">
    <source>
        <dbReference type="ARBA" id="ARBA00005061"/>
    </source>
</evidence>
<reference evidence="11" key="1">
    <citation type="submission" date="2024-05" db="EMBL/GenBank/DDBJ databases">
        <authorList>
            <person name="Ferriol-Gonzalez C."/>
            <person name="Concha-Eloko R."/>
            <person name="Bernabeu-Gimeno M."/>
            <person name="Fernandez-Cuenca F."/>
            <person name="Canada-Garcia J.E."/>
            <person name="Garcia-Cobos S."/>
            <person name="Sanjuan R."/>
            <person name="Domingo-Calap P."/>
        </authorList>
    </citation>
    <scope>NUCLEOTIDE SEQUENCE</scope>
</reference>
<dbReference type="PROSITE" id="PS51278">
    <property type="entry name" value="GATASE_TYPE_2"/>
    <property type="match status" value="1"/>
</dbReference>
<feature type="domain" description="Glutamine amidotransferase type-2" evidence="10">
    <location>
        <begin position="2"/>
        <end position="241"/>
    </location>
</feature>
<dbReference type="InterPro" id="IPR018317">
    <property type="entry name" value="QueC"/>
</dbReference>
<dbReference type="PANTHER" id="PTHR42914">
    <property type="entry name" value="7-CYANO-7-DEAZAGUANINE SYNTHASE"/>
    <property type="match status" value="1"/>
</dbReference>
<evidence type="ECO:0000256" key="5">
    <source>
        <dbReference type="ARBA" id="ARBA00022833"/>
    </source>
</evidence>
<sequence>MCSIFGFVTNGIVDKDRLRVMAGNMLRGAVNRGRDGIGARFAHLPEPYRSYTCSTVAKAGTYTHDATINDLVTHCTLHQNLTLIGNARAEPTTEWVKDKAEYDQQPYSVGKWTIVHNGTIANDKGLRTGVHPTDIDSAAIVETLCENEATMGPKTLGEYYSVFVQSIHALKGSYAILATHEDAPGFIFTACNYRPIWIGKNDSGVWLASEASMLPHNCVPQMQEPYTCNMVCGHSTNLDRRSFFLDEQKTPRALVVASGGLDSTVAAQVCKNQGMDVTLINFQYGCRAEEHELKAIKEISEAMGVPLVLFPIPIYDPSDSPLFDHTATIAGGEAGAEFAHEWVPARNLVMLSVATAYAEAKGFDYIVLGNNLEEAGAYPDNEPEFINRFNALLPFAVGDGKRVRVLMPVGNLMKHEIVALGLEQGAPLAHTWSCYKNGDLHCGTCGPCMMRRTAFSINNAPEVITYLDEQ</sequence>
<dbReference type="Gene3D" id="3.40.50.620">
    <property type="entry name" value="HUPs"/>
    <property type="match status" value="1"/>
</dbReference>
<dbReference type="InterPro" id="IPR014729">
    <property type="entry name" value="Rossmann-like_a/b/a_fold"/>
</dbReference>
<dbReference type="InterPro" id="IPR029055">
    <property type="entry name" value="Ntn_hydrolases_N"/>
</dbReference>
<keyword evidence="2" id="KW-0436">Ligase</keyword>
<accession>A0AAU8EE96</accession>
<organism evidence="11">
    <name type="scientific">Klebsiella phage vB_Kpn2-P2</name>
    <dbReference type="NCBI Taxonomy" id="3230849"/>
    <lineage>
        <taxon>Viruses</taxon>
    </lineage>
</organism>
<keyword evidence="5" id="KW-0862">Zinc</keyword>
<proteinExistence type="inferred from homology"/>
<evidence type="ECO:0000256" key="7">
    <source>
        <dbReference type="ARBA" id="ARBA00037993"/>
    </source>
</evidence>
<comment type="catalytic activity">
    <reaction evidence="9">
        <text>7-carboxy-7-carbaguanine + NH4(+) + 2 ATP = 7-cyano-7-carbaguanine + 2 AMP + 2 diphosphate + 2 H(+)</text>
        <dbReference type="Rhea" id="RHEA:27982"/>
        <dbReference type="ChEBI" id="CHEBI:15378"/>
        <dbReference type="ChEBI" id="CHEBI:28938"/>
        <dbReference type="ChEBI" id="CHEBI:30616"/>
        <dbReference type="ChEBI" id="CHEBI:33019"/>
        <dbReference type="ChEBI" id="CHEBI:45075"/>
        <dbReference type="ChEBI" id="CHEBI:61036"/>
        <dbReference type="ChEBI" id="CHEBI:456215"/>
        <dbReference type="EC" id="6.3.4.20"/>
    </reaction>
</comment>
<dbReference type="GO" id="GO:0016874">
    <property type="term" value="F:ligase activity"/>
    <property type="evidence" value="ECO:0007669"/>
    <property type="project" value="UniProtKB-KW"/>
</dbReference>
<dbReference type="EMBL" id="PP848851">
    <property type="protein sequence ID" value="XCG96904.1"/>
    <property type="molecule type" value="Genomic_DNA"/>
</dbReference>
<evidence type="ECO:0000256" key="9">
    <source>
        <dbReference type="ARBA" id="ARBA00047890"/>
    </source>
</evidence>
<evidence type="ECO:0000256" key="6">
    <source>
        <dbReference type="ARBA" id="ARBA00022840"/>
    </source>
</evidence>
<evidence type="ECO:0000313" key="11">
    <source>
        <dbReference type="EMBL" id="XCG96904.1"/>
    </source>
</evidence>
<comment type="pathway">
    <text evidence="1">Purine metabolism; 7-cyano-7-deazaguanine biosynthesis.</text>
</comment>
<gene>
    <name evidence="11" type="ORF">vBKpn2P2_56</name>
</gene>
<keyword evidence="11" id="KW-0032">Aminotransferase</keyword>
<dbReference type="SUPFAM" id="SSF52402">
    <property type="entry name" value="Adenine nucleotide alpha hydrolases-like"/>
    <property type="match status" value="1"/>
</dbReference>
<name>A0AAU8EE96_9VIRU</name>